<proteinExistence type="predicted"/>
<comment type="caution">
    <text evidence="1">The sequence shown here is derived from an EMBL/GenBank/DDBJ whole genome shotgun (WGS) entry which is preliminary data.</text>
</comment>
<dbReference type="AlphaFoldDB" id="A0A8X7TPS6"/>
<reference evidence="1 2" key="1">
    <citation type="submission" date="2020-02" db="EMBL/GenBank/DDBJ databases">
        <authorList>
            <person name="Ma Q."/>
            <person name="Huang Y."/>
            <person name="Song X."/>
            <person name="Pei D."/>
        </authorList>
    </citation>
    <scope>NUCLEOTIDE SEQUENCE [LARGE SCALE GENOMIC DNA]</scope>
    <source>
        <strain evidence="1">Sxm20200214</strain>
        <tissue evidence="1">Leaf</tissue>
    </source>
</reference>
<evidence type="ECO:0000313" key="1">
    <source>
        <dbReference type="EMBL" id="KAG2249449.1"/>
    </source>
</evidence>
<accession>A0A8X7TPS6</accession>
<dbReference type="Proteomes" id="UP000886595">
    <property type="component" value="Unassembled WGS sequence"/>
</dbReference>
<keyword evidence="2" id="KW-1185">Reference proteome</keyword>
<name>A0A8X7TPS6_BRACI</name>
<evidence type="ECO:0000313" key="2">
    <source>
        <dbReference type="Proteomes" id="UP000886595"/>
    </source>
</evidence>
<protein>
    <submittedName>
        <fullName evidence="1">Uncharacterized protein</fullName>
    </submittedName>
</protein>
<sequence>MRSMGLFDATAASGWLSATTAIYLLLSSTKENSDISPCFLPLLGERGDLSRSVVLLDDQATYPSVAVVEEGPRQSPYLSLSSPRRNRCELYLRRIEGWLIKMQWQGS</sequence>
<gene>
    <name evidence="1" type="ORF">Bca52824_089077</name>
</gene>
<organism evidence="1 2">
    <name type="scientific">Brassica carinata</name>
    <name type="common">Ethiopian mustard</name>
    <name type="synonym">Abyssinian cabbage</name>
    <dbReference type="NCBI Taxonomy" id="52824"/>
    <lineage>
        <taxon>Eukaryota</taxon>
        <taxon>Viridiplantae</taxon>
        <taxon>Streptophyta</taxon>
        <taxon>Embryophyta</taxon>
        <taxon>Tracheophyta</taxon>
        <taxon>Spermatophyta</taxon>
        <taxon>Magnoliopsida</taxon>
        <taxon>eudicotyledons</taxon>
        <taxon>Gunneridae</taxon>
        <taxon>Pentapetalae</taxon>
        <taxon>rosids</taxon>
        <taxon>malvids</taxon>
        <taxon>Brassicales</taxon>
        <taxon>Brassicaceae</taxon>
        <taxon>Brassiceae</taxon>
        <taxon>Brassica</taxon>
    </lineage>
</organism>
<dbReference type="OrthoDB" id="10492198at2759"/>
<dbReference type="EMBL" id="JAAMPC010000017">
    <property type="protein sequence ID" value="KAG2249449.1"/>
    <property type="molecule type" value="Genomic_DNA"/>
</dbReference>